<gene>
    <name evidence="3" type="ORF">F5897_000132</name>
</gene>
<feature type="region of interest" description="Disordered" evidence="1">
    <location>
        <begin position="1"/>
        <end position="23"/>
    </location>
</feature>
<proteinExistence type="predicted"/>
<reference evidence="3" key="1">
    <citation type="submission" date="2020-08" db="EMBL/GenBank/DDBJ databases">
        <title>Sequencing the genomes of 1000 actinobacteria strains.</title>
        <authorList>
            <person name="Klenk H.-P."/>
        </authorList>
    </citation>
    <scope>NUCLEOTIDE SEQUENCE [LARGE SCALE GENOMIC DNA]</scope>
    <source>
        <strain evidence="3">DSM 27064</strain>
    </source>
</reference>
<feature type="transmembrane region" description="Helical" evidence="2">
    <location>
        <begin position="53"/>
        <end position="78"/>
    </location>
</feature>
<comment type="caution">
    <text evidence="3">The sequence shown here is derived from an EMBL/GenBank/DDBJ whole genome shotgun (WGS) entry which is preliminary data.</text>
</comment>
<dbReference type="AlphaFoldDB" id="A0A840DNT5"/>
<keyword evidence="4" id="KW-1185">Reference proteome</keyword>
<evidence type="ECO:0000256" key="1">
    <source>
        <dbReference type="SAM" id="MobiDB-lite"/>
    </source>
</evidence>
<evidence type="ECO:0000256" key="2">
    <source>
        <dbReference type="SAM" id="Phobius"/>
    </source>
</evidence>
<name>A0A840DNT5_9MICO</name>
<keyword evidence="2" id="KW-0472">Membrane</keyword>
<feature type="transmembrane region" description="Helical" evidence="2">
    <location>
        <begin position="110"/>
        <end position="142"/>
    </location>
</feature>
<dbReference type="Pfam" id="PF14017">
    <property type="entry name" value="DUF4233"/>
    <property type="match status" value="1"/>
</dbReference>
<dbReference type="RefSeq" id="WP_246332166.1">
    <property type="nucleotide sequence ID" value="NZ_JACIFD010000001.1"/>
</dbReference>
<accession>A0A840DNT5</accession>
<evidence type="ECO:0008006" key="5">
    <source>
        <dbReference type="Google" id="ProtNLM"/>
    </source>
</evidence>
<keyword evidence="2" id="KW-1133">Transmembrane helix</keyword>
<sequence length="164" mass="17424">MMDPQQQSSQATGDSAGQGEKEPALVLSPSERIGYTTATKLSGGSRHGSTQRALASVVLGFEMVIIFLTGLTLFGLNVFQPREAGLIIGGVVCLMCIIALALMRNHVGIILGWIVQLLLVIGGFWLPAIWAVALMFGGLWVYCMVRGAAIDRAREAYQATLSGA</sequence>
<feature type="transmembrane region" description="Helical" evidence="2">
    <location>
        <begin position="84"/>
        <end position="103"/>
    </location>
</feature>
<evidence type="ECO:0000313" key="4">
    <source>
        <dbReference type="Proteomes" id="UP000571183"/>
    </source>
</evidence>
<dbReference type="InterPro" id="IPR025327">
    <property type="entry name" value="DUF4233"/>
</dbReference>
<dbReference type="EMBL" id="JACIFD010000001">
    <property type="protein sequence ID" value="MBB4070856.1"/>
    <property type="molecule type" value="Genomic_DNA"/>
</dbReference>
<evidence type="ECO:0000313" key="3">
    <source>
        <dbReference type="EMBL" id="MBB4070856.1"/>
    </source>
</evidence>
<organism evidence="3 4">
    <name type="scientific">Canibacter oris</name>
    <dbReference type="NCBI Taxonomy" id="1365628"/>
    <lineage>
        <taxon>Bacteria</taxon>
        <taxon>Bacillati</taxon>
        <taxon>Actinomycetota</taxon>
        <taxon>Actinomycetes</taxon>
        <taxon>Micrococcales</taxon>
        <taxon>Microbacteriaceae</taxon>
        <taxon>Canibacter</taxon>
    </lineage>
</organism>
<keyword evidence="2" id="KW-0812">Transmembrane</keyword>
<dbReference type="Proteomes" id="UP000571183">
    <property type="component" value="Unassembled WGS sequence"/>
</dbReference>
<feature type="compositionally biased region" description="Polar residues" evidence="1">
    <location>
        <begin position="1"/>
        <end position="15"/>
    </location>
</feature>
<protein>
    <recommendedName>
        <fullName evidence="5">DUF4233 domain-containing protein</fullName>
    </recommendedName>
</protein>